<gene>
    <name evidence="1" type="ORF">XpopCFBP1817_09730</name>
</gene>
<sequence>MRVLFVCSRNRLRSPTAERVFAAWPGVQTQSAGLAAAAQLQVTPELLHEAQGVLVMERRHLTSLRKRSAAHLRHCRVICLQIPDDDAYMDPALIHRLEDTVPPLLRLPAHS</sequence>
<proteinExistence type="predicted"/>
<dbReference type="Gene3D" id="3.40.50.2300">
    <property type="match status" value="1"/>
</dbReference>
<dbReference type="InterPro" id="IPR016919">
    <property type="entry name" value="UCP029416_PTP"/>
</dbReference>
<dbReference type="OrthoDB" id="7210484at2"/>
<name>A0A2S7EPP4_9XANT</name>
<accession>A0A2S7EPP4</accession>
<keyword evidence="2" id="KW-1185">Reference proteome</keyword>
<dbReference type="PIRSF" id="PIRSF029416">
    <property type="entry name" value="UCP029416_PTP"/>
    <property type="match status" value="1"/>
</dbReference>
<dbReference type="EMBL" id="MDEJ01000049">
    <property type="protein sequence ID" value="PPU94766.1"/>
    <property type="molecule type" value="Genomic_DNA"/>
</dbReference>
<reference evidence="2" key="1">
    <citation type="submission" date="2016-08" db="EMBL/GenBank/DDBJ databases">
        <authorList>
            <person name="Merda D."/>
            <person name="Briand M."/>
            <person name="Taghouti G."/>
            <person name="Carrere S."/>
            <person name="Gouzy J."/>
            <person name="Portier P."/>
            <person name="Jacques M.-A."/>
            <person name="Fischer-Le Saux M."/>
        </authorList>
    </citation>
    <scope>NUCLEOTIDE SEQUENCE [LARGE SCALE GENOMIC DNA]</scope>
    <source>
        <strain evidence="2">CFBP1817</strain>
    </source>
</reference>
<protein>
    <submittedName>
        <fullName evidence="1">Phosphotyrosine protein phosphatase</fullName>
    </submittedName>
</protein>
<comment type="caution">
    <text evidence="1">The sequence shown here is derived from an EMBL/GenBank/DDBJ whole genome shotgun (WGS) entry which is preliminary data.</text>
</comment>
<dbReference type="Proteomes" id="UP000239939">
    <property type="component" value="Unassembled WGS sequence"/>
</dbReference>
<organism evidence="1 2">
    <name type="scientific">Xanthomonas populi</name>
    <dbReference type="NCBI Taxonomy" id="53414"/>
    <lineage>
        <taxon>Bacteria</taxon>
        <taxon>Pseudomonadati</taxon>
        <taxon>Pseudomonadota</taxon>
        <taxon>Gammaproteobacteria</taxon>
        <taxon>Lysobacterales</taxon>
        <taxon>Lysobacteraceae</taxon>
        <taxon>Xanthomonas</taxon>
    </lineage>
</organism>
<dbReference type="InterPro" id="IPR036196">
    <property type="entry name" value="Ptyr_pPase_sf"/>
</dbReference>
<evidence type="ECO:0000313" key="1">
    <source>
        <dbReference type="EMBL" id="PPU94766.1"/>
    </source>
</evidence>
<evidence type="ECO:0000313" key="2">
    <source>
        <dbReference type="Proteomes" id="UP000239939"/>
    </source>
</evidence>
<dbReference type="AlphaFoldDB" id="A0A2S7EPP4"/>
<dbReference type="SUPFAM" id="SSF52788">
    <property type="entry name" value="Phosphotyrosine protein phosphatases I"/>
    <property type="match status" value="1"/>
</dbReference>